<dbReference type="SMART" id="SM00642">
    <property type="entry name" value="Aamy"/>
    <property type="match status" value="1"/>
</dbReference>
<dbReference type="Gene3D" id="2.60.40.1180">
    <property type="entry name" value="Golgi alpha-mannosidase II"/>
    <property type="match status" value="1"/>
</dbReference>
<dbReference type="InterPro" id="IPR045857">
    <property type="entry name" value="O16G_dom_2"/>
</dbReference>
<keyword evidence="2" id="KW-0326">Glycosidase</keyword>
<dbReference type="CDD" id="cd11324">
    <property type="entry name" value="AmyAc_Amylosucrase"/>
    <property type="match status" value="1"/>
</dbReference>
<reference evidence="2 3" key="1">
    <citation type="submission" date="2015-11" db="EMBL/GenBank/DDBJ databases">
        <title>The genome of Candidatus Endoriftia persephone in Ridgeia piscesae and population structure of the North Eastern Pacific vestimentiferan symbionts.</title>
        <authorList>
            <person name="Perez M."/>
            <person name="Juniper K.S."/>
        </authorList>
    </citation>
    <scope>NUCLEOTIDE SEQUENCE [LARGE SCALE GENOMIC DNA]</scope>
    <source>
        <strain evidence="2">Ind11</strain>
    </source>
</reference>
<keyword evidence="3" id="KW-1185">Reference proteome</keyword>
<evidence type="ECO:0000259" key="1">
    <source>
        <dbReference type="SMART" id="SM00642"/>
    </source>
</evidence>
<dbReference type="Gene3D" id="3.20.20.80">
    <property type="entry name" value="Glycosidases"/>
    <property type="match status" value="1"/>
</dbReference>
<dbReference type="PATRIC" id="fig|54398.3.peg.1979"/>
<dbReference type="SUPFAM" id="SSF51445">
    <property type="entry name" value="(Trans)glycosidases"/>
    <property type="match status" value="1"/>
</dbReference>
<dbReference type="GO" id="GO:0047669">
    <property type="term" value="F:amylosucrase activity"/>
    <property type="evidence" value="ECO:0007669"/>
    <property type="project" value="InterPro"/>
</dbReference>
<dbReference type="SUPFAM" id="SSF51011">
    <property type="entry name" value="Glycosyl hydrolase domain"/>
    <property type="match status" value="1"/>
</dbReference>
<dbReference type="GO" id="GO:0005975">
    <property type="term" value="P:carbohydrate metabolic process"/>
    <property type="evidence" value="ECO:0007669"/>
    <property type="project" value="InterPro"/>
</dbReference>
<dbReference type="AlphaFoldDB" id="A0A0T5Z002"/>
<dbReference type="InterPro" id="IPR044077">
    <property type="entry name" value="Amylosucrase"/>
</dbReference>
<dbReference type="PANTHER" id="PTHR10357">
    <property type="entry name" value="ALPHA-AMYLASE FAMILY MEMBER"/>
    <property type="match status" value="1"/>
</dbReference>
<dbReference type="Proteomes" id="UP000051634">
    <property type="component" value="Unassembled WGS sequence"/>
</dbReference>
<name>A0A0T5Z002_9GAMM</name>
<accession>A0A0T5Z002</accession>
<dbReference type="Gene3D" id="3.90.400.10">
    <property type="entry name" value="Oligo-1,6-glucosidase, Domain 2"/>
    <property type="match status" value="1"/>
</dbReference>
<gene>
    <name evidence="2" type="ORF">Ga0074115_13144</name>
</gene>
<dbReference type="EMBL" id="LDXT01000066">
    <property type="protein sequence ID" value="KRT56095.1"/>
    <property type="molecule type" value="Genomic_DNA"/>
</dbReference>
<sequence>MYEQVAHSLLNEILDRLKPEIRRQDLRHFYTRLGANFYAIHSLFHLLYGKRSDFTEQMINLVEVMANQYITRSKRLEQSDIAREKEHNWFLSQQWVGMALYADGFADDLRGGRSRLPYLQELGINMVHLMPVLKCPESASDGGYAVSDFRQLDSRIGNLDDLRELAESMHKREMLLVFDVVVNHTSDEHAWAQMARSGEQKYQDYYYIFDNRDVPDMFEETMPEIFPETSPGNFTWDETMGKWVMSVFHDYQWDLNYSNPAVFIEMIDIILFWANQGADIVRLDAVAFLWKKIGTNCQNEREAHLILQLMKDCCQVTAPGVLFIAEAIVAPVEIIKYFGEDAVIAKECEIAYNATFMALLWDAIATRNAKLLNQGIRNLPGKLDRATWLNYIRCHDDIGLGFDDRDIRLAGYEPLAHRRFLVDYFTGAYDDSEAKGQPFGVNEKTGDARISGSLASLVGLEWALEQDDPEAIERAVKLILLLHSMILSFGGIPLLYYGDEIGTLNDCSFLQDESKAGDNRWMHRPQLDWEKAELRLRHGTVEQQIFDGLKKIIAVRKSIPAFADFNNRELLELDNPHLFAFWRSHPNQSGDRVLVVANFDASPQYINLNELGNRGMFCYGQVKDLCSGESPALFKEQLVIPPYRFYWLTDQQPEVEL</sequence>
<dbReference type="InterPro" id="IPR017853">
    <property type="entry name" value="GH"/>
</dbReference>
<dbReference type="Pfam" id="PF16657">
    <property type="entry name" value="Malt_amylase_C"/>
    <property type="match status" value="1"/>
</dbReference>
<dbReference type="Pfam" id="PF00128">
    <property type="entry name" value="Alpha-amylase"/>
    <property type="match status" value="1"/>
</dbReference>
<dbReference type="OrthoDB" id="9805159at2"/>
<keyword evidence="2" id="KW-0378">Hydrolase</keyword>
<feature type="domain" description="Glycosyl hydrolase family 13 catalytic" evidence="1">
    <location>
        <begin position="99"/>
        <end position="537"/>
    </location>
</feature>
<protein>
    <submittedName>
        <fullName evidence="2">Glycosidase</fullName>
    </submittedName>
</protein>
<proteinExistence type="predicted"/>
<dbReference type="PANTHER" id="PTHR10357:SF213">
    <property type="entry name" value="ALPHA AMYLASE CATALYTIC REGION"/>
    <property type="match status" value="1"/>
</dbReference>
<dbReference type="GO" id="GO:0016798">
    <property type="term" value="F:hydrolase activity, acting on glycosyl bonds"/>
    <property type="evidence" value="ECO:0007669"/>
    <property type="project" value="UniProtKB-KW"/>
</dbReference>
<dbReference type="InterPro" id="IPR006047">
    <property type="entry name" value="GH13_cat_dom"/>
</dbReference>
<organism evidence="2 3">
    <name type="scientific">endosymbiont of Ridgeia piscesae</name>
    <dbReference type="NCBI Taxonomy" id="54398"/>
    <lineage>
        <taxon>Bacteria</taxon>
        <taxon>Pseudomonadati</taxon>
        <taxon>Pseudomonadota</taxon>
        <taxon>Gammaproteobacteria</taxon>
        <taxon>sulfur-oxidizing symbionts</taxon>
    </lineage>
</organism>
<dbReference type="Gene3D" id="1.10.1740.10">
    <property type="match status" value="1"/>
</dbReference>
<dbReference type="InterPro" id="IPR013780">
    <property type="entry name" value="Glyco_hydro_b"/>
</dbReference>
<comment type="caution">
    <text evidence="2">The sequence shown here is derived from an EMBL/GenBank/DDBJ whole genome shotgun (WGS) entry which is preliminary data.</text>
</comment>
<dbReference type="InterPro" id="IPR032091">
    <property type="entry name" value="Malt_amylase-like_C"/>
</dbReference>
<evidence type="ECO:0000313" key="2">
    <source>
        <dbReference type="EMBL" id="KRT56095.1"/>
    </source>
</evidence>
<dbReference type="RefSeq" id="WP_060528455.1">
    <property type="nucleotide sequence ID" value="NZ_KQ557131.1"/>
</dbReference>
<evidence type="ECO:0000313" key="3">
    <source>
        <dbReference type="Proteomes" id="UP000051634"/>
    </source>
</evidence>